<feature type="compositionally biased region" description="Polar residues" evidence="3">
    <location>
        <begin position="920"/>
        <end position="971"/>
    </location>
</feature>
<dbReference type="CDD" id="cd05509">
    <property type="entry name" value="Bromo_gcn5_like"/>
    <property type="match status" value="1"/>
</dbReference>
<keyword evidence="6" id="KW-1185">Reference proteome</keyword>
<feature type="region of interest" description="Disordered" evidence="3">
    <location>
        <begin position="672"/>
        <end position="848"/>
    </location>
</feature>
<feature type="compositionally biased region" description="Low complexity" evidence="3">
    <location>
        <begin position="683"/>
        <end position="696"/>
    </location>
</feature>
<organism evidence="5 6">
    <name type="scientific">Seriola dumerili</name>
    <name type="common">Greater amberjack</name>
    <name type="synonym">Caranx dumerili</name>
    <dbReference type="NCBI Taxonomy" id="41447"/>
    <lineage>
        <taxon>Eukaryota</taxon>
        <taxon>Metazoa</taxon>
        <taxon>Chordata</taxon>
        <taxon>Craniata</taxon>
        <taxon>Vertebrata</taxon>
        <taxon>Euteleostomi</taxon>
        <taxon>Actinopterygii</taxon>
        <taxon>Neopterygii</taxon>
        <taxon>Teleostei</taxon>
        <taxon>Neoteleostei</taxon>
        <taxon>Acanthomorphata</taxon>
        <taxon>Carangaria</taxon>
        <taxon>Carangiformes</taxon>
        <taxon>Carangidae</taxon>
        <taxon>Seriola</taxon>
    </lineage>
</organism>
<dbReference type="PROSITE" id="PS00633">
    <property type="entry name" value="BROMODOMAIN_1"/>
    <property type="match status" value="1"/>
</dbReference>
<reference evidence="5" key="1">
    <citation type="submission" date="2025-08" db="UniProtKB">
        <authorList>
            <consortium name="Ensembl"/>
        </authorList>
    </citation>
    <scope>IDENTIFICATION</scope>
</reference>
<feature type="compositionally biased region" description="Polar residues" evidence="3">
    <location>
        <begin position="1079"/>
        <end position="1091"/>
    </location>
</feature>
<dbReference type="PRINTS" id="PR00503">
    <property type="entry name" value="BROMODOMAIN"/>
</dbReference>
<evidence type="ECO:0000313" key="5">
    <source>
        <dbReference type="Ensembl" id="ENSSDUP00000030735.1"/>
    </source>
</evidence>
<dbReference type="Pfam" id="PF00439">
    <property type="entry name" value="Bromodomain"/>
    <property type="match status" value="1"/>
</dbReference>
<feature type="compositionally biased region" description="Low complexity" evidence="3">
    <location>
        <begin position="1348"/>
        <end position="1359"/>
    </location>
</feature>
<feature type="compositionally biased region" description="Basic and acidic residues" evidence="3">
    <location>
        <begin position="520"/>
        <end position="530"/>
    </location>
</feature>
<dbReference type="GO" id="GO:0090537">
    <property type="term" value="C:CERF complex"/>
    <property type="evidence" value="ECO:0007669"/>
    <property type="project" value="InterPro"/>
</dbReference>
<feature type="region of interest" description="Disordered" evidence="3">
    <location>
        <begin position="866"/>
        <end position="1278"/>
    </location>
</feature>
<feature type="region of interest" description="Disordered" evidence="3">
    <location>
        <begin position="1316"/>
        <end position="1482"/>
    </location>
</feature>
<feature type="region of interest" description="Disordered" evidence="3">
    <location>
        <begin position="303"/>
        <end position="325"/>
    </location>
</feature>
<feature type="region of interest" description="Disordered" evidence="3">
    <location>
        <begin position="1491"/>
        <end position="1510"/>
    </location>
</feature>
<feature type="compositionally biased region" description="Basic and acidic residues" evidence="3">
    <location>
        <begin position="197"/>
        <end position="211"/>
    </location>
</feature>
<reference evidence="5" key="2">
    <citation type="submission" date="2025-09" db="UniProtKB">
        <authorList>
            <consortium name="Ensembl"/>
        </authorList>
    </citation>
    <scope>IDENTIFICATION</scope>
</reference>
<feature type="compositionally biased region" description="Basic and acidic residues" evidence="3">
    <location>
        <begin position="168"/>
        <end position="177"/>
    </location>
</feature>
<dbReference type="SUPFAM" id="SSF47370">
    <property type="entry name" value="Bromodomain"/>
    <property type="match status" value="1"/>
</dbReference>
<feature type="compositionally biased region" description="Polar residues" evidence="3">
    <location>
        <begin position="1119"/>
        <end position="1139"/>
    </location>
</feature>
<feature type="region of interest" description="Disordered" evidence="3">
    <location>
        <begin position="168"/>
        <end position="228"/>
    </location>
</feature>
<feature type="compositionally biased region" description="Basic and acidic residues" evidence="3">
    <location>
        <begin position="1443"/>
        <end position="1452"/>
    </location>
</feature>
<feature type="compositionally biased region" description="Polar residues" evidence="3">
    <location>
        <begin position="1233"/>
        <end position="1250"/>
    </location>
</feature>
<feature type="compositionally biased region" description="Pro residues" evidence="3">
    <location>
        <begin position="1177"/>
        <end position="1188"/>
    </location>
</feature>
<dbReference type="PANTHER" id="PTHR47092">
    <property type="entry name" value="CAT EYE SYNDROME CRITICAL REGION PROTEIN 2"/>
    <property type="match status" value="1"/>
</dbReference>
<evidence type="ECO:0000256" key="3">
    <source>
        <dbReference type="SAM" id="MobiDB-lite"/>
    </source>
</evidence>
<dbReference type="InterPro" id="IPR036427">
    <property type="entry name" value="Bromodomain-like_sf"/>
</dbReference>
<dbReference type="SMART" id="SM00297">
    <property type="entry name" value="BROMO"/>
    <property type="match status" value="1"/>
</dbReference>
<dbReference type="KEGG" id="sdu:111225228"/>
<feature type="region of interest" description="Disordered" evidence="3">
    <location>
        <begin position="513"/>
        <end position="631"/>
    </location>
</feature>
<dbReference type="PANTHER" id="PTHR47092:SF1">
    <property type="entry name" value="CHROMATIN REMODELING REGULATOR CECR2"/>
    <property type="match status" value="1"/>
</dbReference>
<dbReference type="PROSITE" id="PS50014">
    <property type="entry name" value="BROMODOMAIN_2"/>
    <property type="match status" value="1"/>
</dbReference>
<dbReference type="GO" id="GO:0007338">
    <property type="term" value="P:single fertilization"/>
    <property type="evidence" value="ECO:0007669"/>
    <property type="project" value="TreeGrafter"/>
</dbReference>
<dbReference type="GeneID" id="111225228"/>
<dbReference type="Proteomes" id="UP000261420">
    <property type="component" value="Unplaced"/>
</dbReference>
<feature type="compositionally biased region" description="Basic and acidic residues" evidence="3">
    <location>
        <begin position="1472"/>
        <end position="1482"/>
    </location>
</feature>
<evidence type="ECO:0000313" key="6">
    <source>
        <dbReference type="Proteomes" id="UP000261420"/>
    </source>
</evidence>
<protein>
    <submittedName>
        <fullName evidence="5">Cat eye syndrome critical region protein 2</fullName>
    </submittedName>
</protein>
<feature type="compositionally biased region" description="Low complexity" evidence="3">
    <location>
        <begin position="1499"/>
        <end position="1510"/>
    </location>
</feature>
<feature type="compositionally biased region" description="Basic and acidic residues" evidence="3">
    <location>
        <begin position="1006"/>
        <end position="1016"/>
    </location>
</feature>
<dbReference type="InterPro" id="IPR018359">
    <property type="entry name" value="Bromodomain_CS"/>
</dbReference>
<feature type="compositionally biased region" description="Polar residues" evidence="3">
    <location>
        <begin position="1053"/>
        <end position="1065"/>
    </location>
</feature>
<dbReference type="Gene3D" id="1.20.920.10">
    <property type="entry name" value="Bromodomain-like"/>
    <property type="match status" value="1"/>
</dbReference>
<dbReference type="GeneTree" id="ENSGT00940000166757"/>
<name>A0A3B4VLY0_SERDU</name>
<feature type="compositionally biased region" description="Low complexity" evidence="3">
    <location>
        <begin position="891"/>
        <end position="900"/>
    </location>
</feature>
<feature type="compositionally biased region" description="Basic residues" evidence="3">
    <location>
        <begin position="531"/>
        <end position="540"/>
    </location>
</feature>
<dbReference type="GO" id="GO:0006338">
    <property type="term" value="P:chromatin remodeling"/>
    <property type="evidence" value="ECO:0007669"/>
    <property type="project" value="InterPro"/>
</dbReference>
<feature type="compositionally biased region" description="Low complexity" evidence="3">
    <location>
        <begin position="1413"/>
        <end position="1425"/>
    </location>
</feature>
<feature type="compositionally biased region" description="Low complexity" evidence="3">
    <location>
        <begin position="1031"/>
        <end position="1044"/>
    </location>
</feature>
<dbReference type="Ensembl" id="ENSSDUT00000031270.1">
    <property type="protein sequence ID" value="ENSSDUP00000030735.1"/>
    <property type="gene ID" value="ENSSDUG00000022136.1"/>
</dbReference>
<feature type="domain" description="Bromo" evidence="4">
    <location>
        <begin position="422"/>
        <end position="492"/>
    </location>
</feature>
<feature type="compositionally biased region" description="Basic residues" evidence="3">
    <location>
        <begin position="186"/>
        <end position="196"/>
    </location>
</feature>
<dbReference type="STRING" id="41447.ENSSDUP00000030735"/>
<feature type="compositionally biased region" description="Polar residues" evidence="3">
    <location>
        <begin position="991"/>
        <end position="1005"/>
    </location>
</feature>
<dbReference type="InterPro" id="IPR029614">
    <property type="entry name" value="CECR2"/>
</dbReference>
<feature type="compositionally biased region" description="Polar residues" evidence="3">
    <location>
        <begin position="817"/>
        <end position="833"/>
    </location>
</feature>
<keyword evidence="1 2" id="KW-0103">Bromodomain</keyword>
<evidence type="ECO:0000256" key="2">
    <source>
        <dbReference type="PROSITE-ProRule" id="PRU00035"/>
    </source>
</evidence>
<feature type="compositionally biased region" description="Pro residues" evidence="3">
    <location>
        <begin position="616"/>
        <end position="625"/>
    </location>
</feature>
<dbReference type="InterPro" id="IPR001487">
    <property type="entry name" value="Bromodomain"/>
</dbReference>
<sequence length="1637" mass="181806">MSQGCTVSVEEIQSWWEVPAIAHFCSLFRTAFNLPDFEIEELEKALSEQDLDFLGDLIACLLQGCYQRTDITPQAFSSYLDDIISYRWELEEGKPNPLREGPFENLPPRTQVELLHRLCDYRLDAADVFDLLKGLDADSLRVEPLGQDGNGALYWYFYGTRMYKEEPVKRKADRISEPSELTLPEKKKRGRPPKKRKLDDPQLSEVEREVTEVETENGLEDLPPSKGHKRGTWSLVCDTEEQWVRLAESIKDKTSPQDRHLYRVISQNFLPEISSMIQHKEREQKQKLLDPTPVRISERFSEKHIQQEDEDNQKAVAEDEKRKDEELDRQVLLAEQRREEERLLQEERQREKMEKIKAVEERAKRRKMREEKAWLLSQGKDLPPELLNLEPSSPVHRTRKNKEFYEIDDDYTALYKVLEVLKAHKDAWPFLEPVDDSYAPNYHEIIQTPMDLSTIERKLNDGEYVAKEEFVADVKLMFENCVEYNGEDSEYTIMAESLERCFSRALLKHFPSEDGDTDEEFHISREDKERKDKKRNRGSKHLGPESLIKATEQVQRKRNSQGGKGSTPSEEEDNKLTRPLPPPHWAHPHSLPPSQQRMREGDIRGMYHPGQQLHRPPGPPGPHGPHGPHMYAQRMAMDPRFAYPGHIPRHGDPNLNRLPRNFNMQHRMVEGHHMGPRYPMGPDPNQQRPPHQQQHPYMGPTHGPSLGPRPVALQPGPPPEASMYPSHHHPEGHTMHHMGNRFSGPDGPPQHNYPGLRPPGMGLSNMWTGMSHQERPNGMGMQDPNMVNQRSYSYGGVPPPAGHKPWPEAAGYPHPSPNAQYQMSAGVSSQGPMSSCPPVPHPDSSGRTRLASMLESPEMLALQQLSASSGPPAGAPHQHMGNFQQPGPPSGIGSIPAHPSQQPPPAPEVQLLRPARDNGPDSQPSQQTDMQPKGTTSENKVAANNISDMASSHKNTVSINQEHLSNPSPTGHHSRAAEGKQSPAAPKVGRSQENPSGPGLPQSSTESHKQEVDGQRHSASHCPPQHNSAATVSSHVNTSNNSSTDPTPPKPLQHTQNSPQQNTPSPALPPHNVLPLHVSASQNSTQQMSEDNNNQKQQQQPQVTRSSPPQCHPPSSPQLMTQNAQQKGSLLSPNHVPQNISPPRPTQNSPMHGMPQSATQGVQPGPLQPAPLTSLPPSHPTPLLPSQPSPADHGNQRPSEPTGRADTESTAVPPQHTVVKSGPPNGIYKHQDFSPNHHQTQLVGSSTGMQAQRGPSPHYNPAMPPHSQGQVNGAMGPYSMGNPPHPHYCQPNMTRSMPPSAPHPYHNQAMNSLHNPVNHPTYHQQGGTAYSYHMPGQQHPQAHPNMYPPHQYQQQHYYPQPHPQAQTHNQANSRGGYPSEEWHRSQYQPRQPMPPNAYLPIASARGNGQSKESSVSPLGSEGSSGASLVSPGPVSEAGPHPGGPEDGKRESRVQGSGGSSSGGSPANQAHTESSERSESPKEILDLDSHNAAARRRSTQPHQQQHPPASAAHMASGFMYGPRAMHPGMQQGGVPPPHMMSQARGVGNGGPYPGQPYPDPGRYAAQRPHPHLMEALQRPQQLPYSPGQTRMAMYRHPRPAGHFQGMMIQQRGLAPEHFLHPGQQMMAGPGGPSNKQGV</sequence>
<evidence type="ECO:0000259" key="4">
    <source>
        <dbReference type="PROSITE" id="PS50014"/>
    </source>
</evidence>
<proteinExistence type="predicted"/>
<dbReference type="RefSeq" id="XP_022605691.1">
    <property type="nucleotide sequence ID" value="XM_022749970.1"/>
</dbReference>
<accession>A0A3B4VLY0</accession>
<feature type="compositionally biased region" description="Polar residues" evidence="3">
    <location>
        <begin position="1146"/>
        <end position="1162"/>
    </location>
</feature>
<evidence type="ECO:0000256" key="1">
    <source>
        <dbReference type="ARBA" id="ARBA00023117"/>
    </source>
</evidence>
<feature type="compositionally biased region" description="Low complexity" evidence="3">
    <location>
        <begin position="1092"/>
        <end position="1109"/>
    </location>
</feature>